<dbReference type="InterPro" id="IPR038557">
    <property type="entry name" value="RLR_C_sf"/>
</dbReference>
<dbReference type="SUPFAM" id="SSF52540">
    <property type="entry name" value="P-loop containing nucleoside triphosphate hydrolases"/>
    <property type="match status" value="1"/>
</dbReference>
<dbReference type="WBParaSite" id="PTRK_0000109500.1">
    <property type="protein sequence ID" value="PTRK_0000109500.1"/>
    <property type="gene ID" value="PTRK_0000109500"/>
</dbReference>
<keyword evidence="2" id="KW-1185">Reference proteome</keyword>
<dbReference type="PANTHER" id="PTHR14074">
    <property type="entry name" value="HELICASE WITH DEATH DOMAIN-RELATED"/>
    <property type="match status" value="1"/>
</dbReference>
<proteinExistence type="predicted"/>
<dbReference type="STRING" id="131310.A0A0N4Z2K1"/>
<dbReference type="InterPro" id="IPR021673">
    <property type="entry name" value="RLR_CTR"/>
</dbReference>
<dbReference type="Gene3D" id="2.170.150.30">
    <property type="entry name" value="RIG-I-like receptor, C-terminal regulatory domain"/>
    <property type="match status" value="1"/>
</dbReference>
<name>A0A0N4Z2K1_PARTI</name>
<accession>A0A0N4Z2K1</accession>
<dbReference type="InterPro" id="IPR027417">
    <property type="entry name" value="P-loop_NTPase"/>
</dbReference>
<sequence length="1008" mass="117969">MAFVRTENLDLDNLPISHFFTYKYEIIEYFMMPKAEEWLERIISKVKTKEHAAKVSAICSQGRYAICKLYYEEFKPHFDKHFIIAALNEFPFDIRERALLENLPPCGLELYSQLFAKSIDERLFEKIFLFTNWYDVYTRFCTNPGYKRFCEKIRKLMKRYPGVPQYLGCVFLRELPYVNNFKSVEQNWLCDLRSAWAESDVNRAIVTMYYPDFIPFMKARKLKQEVEERERKSKLGKNLFLLDNEIPEVPEEPRFQTSYMDYLTEISKKAVGSLQPLKSYQLELVSTVDGDFDNHILWIPKKAGKMSIISHIAVNHFQLLSKQQKLTRILLLVPHFKYVRDYTNYLRGLCSDLLNIDGIADYERNFTNINRALAHDIVIMSGQMFLDLIKVGSADFRLYFQDFSLIFMDHCEISLEGHPYFTIVRLLKNNQFEKPKVIGITETLGKHIENNETSSLDTLGDMCINFECNKIDIVKNNTEDFYKDIPKGFQEIVFCLSSPNFLHQLIIRESYTVEKAINEVILKFDPSNALLQTRFPGIDEGVYESFCNNLIQSIQDKPESPTKRAIISAVEFLVSLAVTLSIDNVIPTEYSLDNCHYKLKKWRDKCEDESIFTRKVIESYKRIEKIKEDKRYFVRNEKKYALVRLEYIVKTILEKNTRAKILIRVDNSTLAVNLFRWFSNNECLRKHDATHAYIVGNNRHNSIDNTQDTYQSDKLIRFLEGGINILIVTDICQDDIDVSLVDCFISYNCAVTYGKPIGGFKRSGAYPDFMALIVSEGFLELDDQKLFERDRMTNCVVEKLRNMSDEEFKEFIENRKKIVEIREKNLEIVKKEISSRDEGKVFDVACCSCMNYLCSSTDIGVFDNITNIIVNPNIWSKVIYAKDKHYKYARTFMRVGLVCCKQCKTEVPEDSDENTALGIIIKLKQGFVIKLTAKNIMFTDVVTKQSSYKKGWCAIENNLFLPREVSEDEYRKYCRESMCHDPEMHLDFMKKMSVYMGACRSSVYHKDK</sequence>
<protein>
    <submittedName>
        <fullName evidence="3">RLR CTR domain-containing protein</fullName>
    </submittedName>
</protein>
<evidence type="ECO:0000313" key="3">
    <source>
        <dbReference type="WBParaSite" id="PTRK_0000109500.1"/>
    </source>
</evidence>
<organism evidence="2 3">
    <name type="scientific">Parastrongyloides trichosuri</name>
    <name type="common">Possum-specific nematode worm</name>
    <dbReference type="NCBI Taxonomy" id="131310"/>
    <lineage>
        <taxon>Eukaryota</taxon>
        <taxon>Metazoa</taxon>
        <taxon>Ecdysozoa</taxon>
        <taxon>Nematoda</taxon>
        <taxon>Chromadorea</taxon>
        <taxon>Rhabditida</taxon>
        <taxon>Tylenchina</taxon>
        <taxon>Panagrolaimomorpha</taxon>
        <taxon>Strongyloidoidea</taxon>
        <taxon>Strongyloididae</taxon>
        <taxon>Parastrongyloides</taxon>
    </lineage>
</organism>
<dbReference type="PANTHER" id="PTHR14074:SF16">
    <property type="entry name" value="ANTIVIRAL INNATE IMMUNE RESPONSE RECEPTOR RIG-I"/>
    <property type="match status" value="1"/>
</dbReference>
<feature type="domain" description="RLR CTR" evidence="1">
    <location>
        <begin position="832"/>
        <end position="969"/>
    </location>
</feature>
<evidence type="ECO:0000259" key="1">
    <source>
        <dbReference type="PROSITE" id="PS51789"/>
    </source>
</evidence>
<reference evidence="3" key="1">
    <citation type="submission" date="2017-02" db="UniProtKB">
        <authorList>
            <consortium name="WormBaseParasite"/>
        </authorList>
    </citation>
    <scope>IDENTIFICATION</scope>
</reference>
<dbReference type="InterPro" id="IPR051363">
    <property type="entry name" value="RLR_Helicase"/>
</dbReference>
<dbReference type="PROSITE" id="PS51789">
    <property type="entry name" value="RLR_CTR"/>
    <property type="match status" value="1"/>
</dbReference>
<dbReference type="Gene3D" id="1.20.1320.30">
    <property type="match status" value="1"/>
</dbReference>
<evidence type="ECO:0000313" key="2">
    <source>
        <dbReference type="Proteomes" id="UP000038045"/>
    </source>
</evidence>
<dbReference type="Pfam" id="PF11648">
    <property type="entry name" value="RIG-I_C-RD"/>
    <property type="match status" value="1"/>
</dbReference>
<dbReference type="GO" id="GO:0005737">
    <property type="term" value="C:cytoplasm"/>
    <property type="evidence" value="ECO:0007669"/>
    <property type="project" value="TreeGrafter"/>
</dbReference>
<dbReference type="Proteomes" id="UP000038045">
    <property type="component" value="Unplaced"/>
</dbReference>
<dbReference type="Gene3D" id="3.40.50.300">
    <property type="entry name" value="P-loop containing nucleotide triphosphate hydrolases"/>
    <property type="match status" value="2"/>
</dbReference>
<dbReference type="AlphaFoldDB" id="A0A0N4Z2K1"/>